<name>A0A7M5UZK7_9CNID</name>
<sequence length="196" mass="22712">MTFIQDGGFLQLESHLYEENNETPVTKFFINTMSVMIGRQNHQMKCSMKNLDEMAVVINDEIKRWILLVIVLISMVNISEGKSVNEITESSISDKSFPSQKIIESLNNIHEEDTQWTLDQSINHRPDVQEIHKVKENNGPEIKNGRIAVKNLRPHIKPKPVPCLYKVIYNTKRVCFWHKCVNVVISRLVYFCSPQS</sequence>
<reference evidence="1" key="1">
    <citation type="submission" date="2021-01" db="UniProtKB">
        <authorList>
            <consortium name="EnsemblMetazoa"/>
        </authorList>
    </citation>
    <scope>IDENTIFICATION</scope>
</reference>
<keyword evidence="2" id="KW-1185">Reference proteome</keyword>
<dbReference type="Proteomes" id="UP000594262">
    <property type="component" value="Unplaced"/>
</dbReference>
<accession>A0A7M5UZK7</accession>
<evidence type="ECO:0000313" key="1">
    <source>
        <dbReference type="EnsemblMetazoa" id="CLYHEMP006808.1"/>
    </source>
</evidence>
<dbReference type="EnsemblMetazoa" id="CLYHEMT006808.1">
    <property type="protein sequence ID" value="CLYHEMP006808.1"/>
    <property type="gene ID" value="CLYHEMG006808"/>
</dbReference>
<evidence type="ECO:0000313" key="2">
    <source>
        <dbReference type="Proteomes" id="UP000594262"/>
    </source>
</evidence>
<organism evidence="1 2">
    <name type="scientific">Clytia hemisphaerica</name>
    <dbReference type="NCBI Taxonomy" id="252671"/>
    <lineage>
        <taxon>Eukaryota</taxon>
        <taxon>Metazoa</taxon>
        <taxon>Cnidaria</taxon>
        <taxon>Hydrozoa</taxon>
        <taxon>Hydroidolina</taxon>
        <taxon>Leptothecata</taxon>
        <taxon>Obeliida</taxon>
        <taxon>Clytiidae</taxon>
        <taxon>Clytia</taxon>
    </lineage>
</organism>
<protein>
    <submittedName>
        <fullName evidence="1">Uncharacterized protein</fullName>
    </submittedName>
</protein>
<proteinExistence type="predicted"/>
<dbReference type="AlphaFoldDB" id="A0A7M5UZK7"/>